<reference evidence="1 2" key="1">
    <citation type="submission" date="2019-07" db="EMBL/GenBank/DDBJ databases">
        <authorList>
            <person name="Divens A.M."/>
            <person name="Garlena R.A."/>
            <person name="Russell D.A."/>
            <person name="Pope W.H."/>
            <person name="Jacobs-Sera D."/>
            <person name="Hatfull G.F."/>
        </authorList>
    </citation>
    <scope>NUCLEOTIDE SEQUENCE [LARGE SCALE GENOMIC DNA]</scope>
</reference>
<evidence type="ECO:0000313" key="2">
    <source>
        <dbReference type="Proteomes" id="UP000326063"/>
    </source>
</evidence>
<organism evidence="1 2">
    <name type="scientific">Mycobacterium phage Mercurio</name>
    <dbReference type="NCBI Taxonomy" id="2575612"/>
    <lineage>
        <taxon>Viruses</taxon>
        <taxon>Duplodnaviria</taxon>
        <taxon>Heunggongvirae</taxon>
        <taxon>Uroviricota</taxon>
        <taxon>Caudoviricetes</taxon>
        <taxon>Gclasvirinae</taxon>
        <taxon>Jolieduovirus</taxon>
        <taxon>Jolieduovirus mercurio</taxon>
    </lineage>
</organism>
<keyword evidence="2" id="KW-1185">Reference proteome</keyword>
<dbReference type="GeneID" id="63926115"/>
<dbReference type="RefSeq" id="YP_010051624.1">
    <property type="nucleotide sequence ID" value="NC_054445.1"/>
</dbReference>
<name>A0A5J6T9H4_9CAUD</name>
<protein>
    <submittedName>
        <fullName evidence="1">Minor tail protein</fullName>
    </submittedName>
</protein>
<dbReference type="KEGG" id="vg:63926115"/>
<sequence length="395" mass="44956">MSLTPEPLDFDDEFYYDTPKHPNDFEGNPAYAPVDFAHPSWQRFTRWEDMGQWGDILRGEDPQWVWMHPATNWKVWHLSGPREGIEGAVLAEGLDGVFEVEFEHRYSNGPYLIGAERERTDYMMGVVDFGVVINPNANRNRLSSSGSKMEMHKIETSFRRSFSDRVPGFLGCFTRESGWRFIPAIQGAKWRRDSKKSPTSHGNATNILSGTLHMPWPLFAKRAVTDVWRPEQADVIRDGYAKHTFAIANKGTFDACPKFIFRGTSDDDVKIDGVRGYGTRVQDGNGGKMVPIPNLLEDDGDYIFVDTDPSRQTLTTEREPVDGQIYRHLRQSQFLAMLLDPLLDAKLPAQRRIPGGIEFDQVIPPQTVAHITVTHTNPEGSVEMIMPQYYRASWS</sequence>
<proteinExistence type="predicted"/>
<accession>A0A5J6T9H4</accession>
<evidence type="ECO:0000313" key="1">
    <source>
        <dbReference type="EMBL" id="QFG06020.1"/>
    </source>
</evidence>
<dbReference type="EMBL" id="MN234219">
    <property type="protein sequence ID" value="QFG06020.1"/>
    <property type="molecule type" value="Genomic_DNA"/>
</dbReference>
<dbReference type="Proteomes" id="UP000326063">
    <property type="component" value="Segment"/>
</dbReference>
<gene>
    <name evidence="1" type="primary">18</name>
    <name evidence="1" type="ORF">PBI_MERCURIO_18</name>
</gene>